<dbReference type="GO" id="GO:0006396">
    <property type="term" value="P:RNA processing"/>
    <property type="evidence" value="ECO:0007669"/>
    <property type="project" value="UniProtKB-UniRule"/>
</dbReference>
<gene>
    <name evidence="5 9" type="primary">rtcA</name>
    <name evidence="9" type="ORF">MFFC18_38320</name>
</gene>
<feature type="domain" description="RNA 3'-terminal phosphate cyclase insert" evidence="8">
    <location>
        <begin position="181"/>
        <end position="273"/>
    </location>
</feature>
<dbReference type="InterPro" id="IPR023797">
    <property type="entry name" value="RNA3'_phos_cyclase_dom"/>
</dbReference>
<feature type="domain" description="RNA 3'-terminal phosphate cyclase" evidence="7">
    <location>
        <begin position="9"/>
        <end position="328"/>
    </location>
</feature>
<feature type="active site" description="Tele-AMP-histidine intermediate" evidence="5">
    <location>
        <position position="312"/>
    </location>
</feature>
<evidence type="ECO:0000313" key="10">
    <source>
        <dbReference type="Proteomes" id="UP000322214"/>
    </source>
</evidence>
<dbReference type="Proteomes" id="UP000322214">
    <property type="component" value="Chromosome"/>
</dbReference>
<dbReference type="Pfam" id="PF01137">
    <property type="entry name" value="RTC"/>
    <property type="match status" value="1"/>
</dbReference>
<dbReference type="STRING" id="980251.GCA_001642875_04269"/>
<dbReference type="InterPro" id="IPR013791">
    <property type="entry name" value="RNA3'-term_phos_cycl_insert"/>
</dbReference>
<dbReference type="InterPro" id="IPR017770">
    <property type="entry name" value="RNA3'_term_phos_cyc_type_1"/>
</dbReference>
<dbReference type="InterPro" id="IPR000228">
    <property type="entry name" value="RNA3'_term_phos_cyc"/>
</dbReference>
<protein>
    <recommendedName>
        <fullName evidence="5 6">RNA 3'-terminal phosphate cyclase</fullName>
        <shortName evidence="5">RNA cyclase</shortName>
        <shortName evidence="5">RNA-3'-phosphate cyclase</shortName>
        <ecNumber evidence="5 6">6.5.1.4</ecNumber>
    </recommendedName>
</protein>
<keyword evidence="5" id="KW-0067">ATP-binding</keyword>
<organism evidence="9 10">
    <name type="scientific">Mariniblastus fucicola</name>
    <dbReference type="NCBI Taxonomy" id="980251"/>
    <lineage>
        <taxon>Bacteria</taxon>
        <taxon>Pseudomonadati</taxon>
        <taxon>Planctomycetota</taxon>
        <taxon>Planctomycetia</taxon>
        <taxon>Pirellulales</taxon>
        <taxon>Pirellulaceae</taxon>
        <taxon>Mariniblastus</taxon>
    </lineage>
</organism>
<dbReference type="PIRSF" id="PIRSF005378">
    <property type="entry name" value="RNA3'_term_phos_cycl_euk"/>
    <property type="match status" value="1"/>
</dbReference>
<dbReference type="PANTHER" id="PTHR11096:SF0">
    <property type="entry name" value="RNA 3'-TERMINAL PHOSPHATE CYCLASE"/>
    <property type="match status" value="1"/>
</dbReference>
<keyword evidence="2 5" id="KW-0436">Ligase</keyword>
<dbReference type="InterPro" id="IPR013792">
    <property type="entry name" value="RNA3'P_cycl/enolpyr_Trfase_a/b"/>
</dbReference>
<dbReference type="InterPro" id="IPR036553">
    <property type="entry name" value="RPTC_insert"/>
</dbReference>
<evidence type="ECO:0000256" key="5">
    <source>
        <dbReference type="HAMAP-Rule" id="MF_00200"/>
    </source>
</evidence>
<dbReference type="InterPro" id="IPR037136">
    <property type="entry name" value="RNA3'_phos_cyclase_dom_sf"/>
</dbReference>
<dbReference type="NCBIfam" id="NF003246">
    <property type="entry name" value="PRK04204.1-2"/>
    <property type="match status" value="1"/>
</dbReference>
<evidence type="ECO:0000256" key="6">
    <source>
        <dbReference type="NCBIfam" id="TIGR03399"/>
    </source>
</evidence>
<comment type="catalytic activity">
    <reaction evidence="4 5">
        <text>a 3'-end 3'-phospho-ribonucleotide-RNA + ATP = a 3'-end 2',3'-cyclophospho-ribonucleotide-RNA + AMP + diphosphate</text>
        <dbReference type="Rhea" id="RHEA:23976"/>
        <dbReference type="Rhea" id="RHEA-COMP:10463"/>
        <dbReference type="Rhea" id="RHEA-COMP:10464"/>
        <dbReference type="ChEBI" id="CHEBI:30616"/>
        <dbReference type="ChEBI" id="CHEBI:33019"/>
        <dbReference type="ChEBI" id="CHEBI:83062"/>
        <dbReference type="ChEBI" id="CHEBI:83064"/>
        <dbReference type="ChEBI" id="CHEBI:456215"/>
        <dbReference type="EC" id="6.5.1.4"/>
    </reaction>
</comment>
<dbReference type="HAMAP" id="MF_00200">
    <property type="entry name" value="RTC"/>
    <property type="match status" value="1"/>
</dbReference>
<dbReference type="SUPFAM" id="SSF55205">
    <property type="entry name" value="EPT/RTPC-like"/>
    <property type="match status" value="1"/>
</dbReference>
<sequence>MIEIDGSQGESGGQIVRSSLALSLLTGTPFRIFNLRAGRKKPGLKRQHLTAVNAAAEVGNAIVRGAEIGSREIFFEPGTVSPGDFRFQISTAGSITLVLQTVLPALMMADAPSSLTLSGGTHNMLAPPFDFLERSFVPLLNRMGPQVDLKLNRHGFYPAGGGEFEASIVPAKRLRGLEIVSRGKLLQRRVRAIVSELPIEIARRETARVVRKMNWDRTLEEQVVAADPQGPGNILFAELEYDNLTSVFAGFGQRGVTAENVADAVVRDVRRYLKHDAPVGPHLADQLMLPMAIAAAVNGTPSQFRTGPLTGHSETHAVIIQRFLEVDVVFSESDSGSVSVAIT</sequence>
<evidence type="ECO:0000256" key="2">
    <source>
        <dbReference type="ARBA" id="ARBA00022598"/>
    </source>
</evidence>
<dbReference type="EMBL" id="CP042912">
    <property type="protein sequence ID" value="QEG23927.1"/>
    <property type="molecule type" value="Genomic_DNA"/>
</dbReference>
<accession>A0A5B9PB24</accession>
<dbReference type="NCBIfam" id="TIGR03399">
    <property type="entry name" value="RNA_3prim_cycl"/>
    <property type="match status" value="1"/>
</dbReference>
<evidence type="ECO:0000256" key="3">
    <source>
        <dbReference type="ARBA" id="ARBA00022741"/>
    </source>
</evidence>
<evidence type="ECO:0000256" key="1">
    <source>
        <dbReference type="ARBA" id="ARBA00009206"/>
    </source>
</evidence>
<evidence type="ECO:0000259" key="7">
    <source>
        <dbReference type="Pfam" id="PF01137"/>
    </source>
</evidence>
<keyword evidence="3 5" id="KW-0547">Nucleotide-binding</keyword>
<comment type="subcellular location">
    <subcellularLocation>
        <location evidence="5">Cytoplasm</location>
    </subcellularLocation>
</comment>
<dbReference type="SUPFAM" id="SSF52913">
    <property type="entry name" value="RNA 3'-terminal phosphate cyclase, RPTC, insert domain"/>
    <property type="match status" value="1"/>
</dbReference>
<keyword evidence="5" id="KW-0963">Cytoplasm</keyword>
<name>A0A5B9PB24_9BACT</name>
<evidence type="ECO:0000259" key="8">
    <source>
        <dbReference type="Pfam" id="PF05189"/>
    </source>
</evidence>
<dbReference type="Pfam" id="PF05189">
    <property type="entry name" value="RTC_insert"/>
    <property type="match status" value="1"/>
</dbReference>
<comment type="function">
    <text evidence="5">Catalyzes the conversion of 3'-phosphate to a 2',3'-cyclic phosphodiester at the end of RNA. The mechanism of action of the enzyme occurs in 3 steps: (A) adenylation of the enzyme by ATP; (B) transfer of adenylate to an RNA-N3'P to produce RNA-N3'PP5'A; (C) and attack of the adjacent 2'-hydroxyl on the 3'-phosphorus in the diester linkage to produce the cyclic end product. The biological role of this enzyme is unknown but it is likely to function in some aspects of cellular RNA processing.</text>
</comment>
<dbReference type="GO" id="GO:0003963">
    <property type="term" value="F:RNA-3'-phosphate cyclase activity"/>
    <property type="evidence" value="ECO:0007669"/>
    <property type="project" value="UniProtKB-UniRule"/>
</dbReference>
<dbReference type="AlphaFoldDB" id="A0A5B9PB24"/>
<proteinExistence type="inferred from homology"/>
<dbReference type="KEGG" id="mff:MFFC18_38320"/>
<keyword evidence="10" id="KW-1185">Reference proteome</keyword>
<dbReference type="EC" id="6.5.1.4" evidence="5 6"/>
<reference evidence="9 10" key="1">
    <citation type="submission" date="2019-08" db="EMBL/GenBank/DDBJ databases">
        <title>Deep-cultivation of Planctomycetes and their phenomic and genomic characterization uncovers novel biology.</title>
        <authorList>
            <person name="Wiegand S."/>
            <person name="Jogler M."/>
            <person name="Boedeker C."/>
            <person name="Pinto D."/>
            <person name="Vollmers J."/>
            <person name="Rivas-Marin E."/>
            <person name="Kohn T."/>
            <person name="Peeters S.H."/>
            <person name="Heuer A."/>
            <person name="Rast P."/>
            <person name="Oberbeckmann S."/>
            <person name="Bunk B."/>
            <person name="Jeske O."/>
            <person name="Meyerdierks A."/>
            <person name="Storesund J.E."/>
            <person name="Kallscheuer N."/>
            <person name="Luecker S."/>
            <person name="Lage O.M."/>
            <person name="Pohl T."/>
            <person name="Merkel B.J."/>
            <person name="Hornburger P."/>
            <person name="Mueller R.-W."/>
            <person name="Bruemmer F."/>
            <person name="Labrenz M."/>
            <person name="Spormann A.M."/>
            <person name="Op den Camp H."/>
            <person name="Overmann J."/>
            <person name="Amann R."/>
            <person name="Jetten M.S.M."/>
            <person name="Mascher T."/>
            <person name="Medema M.H."/>
            <person name="Devos D.P."/>
            <person name="Kaster A.-K."/>
            <person name="Ovreas L."/>
            <person name="Rohde M."/>
            <person name="Galperin M.Y."/>
            <person name="Jogler C."/>
        </authorList>
    </citation>
    <scope>NUCLEOTIDE SEQUENCE [LARGE SCALE GENOMIC DNA]</scope>
    <source>
        <strain evidence="9 10">FC18</strain>
    </source>
</reference>
<feature type="binding site" evidence="5">
    <location>
        <begin position="282"/>
        <end position="286"/>
    </location>
    <ligand>
        <name>ATP</name>
        <dbReference type="ChEBI" id="CHEBI:30616"/>
    </ligand>
</feature>
<dbReference type="Gene3D" id="3.30.360.20">
    <property type="entry name" value="RNA 3'-terminal phosphate cyclase, insert domain"/>
    <property type="match status" value="1"/>
</dbReference>
<dbReference type="GO" id="GO:0005524">
    <property type="term" value="F:ATP binding"/>
    <property type="evidence" value="ECO:0007669"/>
    <property type="project" value="UniProtKB-KW"/>
</dbReference>
<dbReference type="RefSeq" id="WP_075082507.1">
    <property type="nucleotide sequence ID" value="NZ_CP042912.1"/>
</dbReference>
<evidence type="ECO:0000256" key="4">
    <source>
        <dbReference type="ARBA" id="ARBA00024481"/>
    </source>
</evidence>
<evidence type="ECO:0000313" key="9">
    <source>
        <dbReference type="EMBL" id="QEG23927.1"/>
    </source>
</evidence>
<comment type="similarity">
    <text evidence="1 5">Belongs to the RNA 3'-terminal cyclase family. Type 1 subfamily.</text>
</comment>
<dbReference type="GO" id="GO:0005737">
    <property type="term" value="C:cytoplasm"/>
    <property type="evidence" value="ECO:0007669"/>
    <property type="project" value="UniProtKB-SubCell"/>
</dbReference>
<feature type="binding site" evidence="5">
    <location>
        <position position="100"/>
    </location>
    <ligand>
        <name>ATP</name>
        <dbReference type="ChEBI" id="CHEBI:30616"/>
    </ligand>
</feature>
<dbReference type="OrthoDB" id="9789235at2"/>
<dbReference type="Gene3D" id="3.65.10.20">
    <property type="entry name" value="RNA 3'-terminal phosphate cyclase domain"/>
    <property type="match status" value="1"/>
</dbReference>
<dbReference type="PANTHER" id="PTHR11096">
    <property type="entry name" value="RNA 3' TERMINAL PHOSPHATE CYCLASE"/>
    <property type="match status" value="1"/>
</dbReference>